<accession>A0A430JHZ4</accession>
<dbReference type="InterPro" id="IPR023296">
    <property type="entry name" value="Glyco_hydro_beta-prop_sf"/>
</dbReference>
<keyword evidence="2" id="KW-1185">Reference proteome</keyword>
<name>A0A430JHZ4_9BACL</name>
<gene>
    <name evidence="1" type="ORF">EJQ19_05150</name>
</gene>
<evidence type="ECO:0008006" key="3">
    <source>
        <dbReference type="Google" id="ProtNLM"/>
    </source>
</evidence>
<dbReference type="Gene3D" id="2.115.10.20">
    <property type="entry name" value="Glycosyl hydrolase domain, family 43"/>
    <property type="match status" value="2"/>
</dbReference>
<dbReference type="SUPFAM" id="SSF75005">
    <property type="entry name" value="Arabinanase/levansucrase/invertase"/>
    <property type="match status" value="2"/>
</dbReference>
<sequence length="300" mass="34920">MEGYQMTSPVLLRGDHKKAFRDPCALYQDGIWWLYYTLVETEEDGRVYLYTAMSQSANLREWSKPLLLTPRDQHLNFSSPGNVIRVNNRWRMCLQSYPRPNGEKYGNGDCRIWMMESEDLVNWTAPELLRVKGDHVADKDMGRMIDPYFIENAAKPGEWFCFYKQNGVSLSKTDNFRQWTYCGNESAGENVCIIRDEGEYVMFHSPENGIGVMRSYDLVHWREEDSLITLGQQEWEWAKGRITAGFVLDLRHKEGVEAFVMFFHGSGPEDERVLFDTHASIGIAWSRDLKVWDWPGKASK</sequence>
<dbReference type="Proteomes" id="UP000276128">
    <property type="component" value="Unassembled WGS sequence"/>
</dbReference>
<dbReference type="OrthoDB" id="9758923at2"/>
<protein>
    <recommendedName>
        <fullName evidence="3">Glycosyl hydrolase family 32 N-terminal domain-containing protein</fullName>
    </recommendedName>
</protein>
<dbReference type="RefSeq" id="WP_126140124.1">
    <property type="nucleotide sequence ID" value="NZ_RXHU01000015.1"/>
</dbReference>
<reference evidence="1 2" key="1">
    <citation type="submission" date="2018-12" db="EMBL/GenBank/DDBJ databases">
        <title>Bacillus ochoae sp. nov., Paenibacillus whitsoniae sp. nov., Paenibacillus spiritus sp. nov. Isolated from the Mars Exploration Rover during spacecraft assembly.</title>
        <authorList>
            <person name="Seuylemezian A."/>
            <person name="Vaishampayan P."/>
        </authorList>
    </citation>
    <scope>NUCLEOTIDE SEQUENCE [LARGE SCALE GENOMIC DNA]</scope>
    <source>
        <strain evidence="1 2">MER 54</strain>
    </source>
</reference>
<proteinExistence type="predicted"/>
<evidence type="ECO:0000313" key="1">
    <source>
        <dbReference type="EMBL" id="RTE10661.1"/>
    </source>
</evidence>
<organism evidence="1 2">
    <name type="scientific">Paenibacillus whitsoniae</name>
    <dbReference type="NCBI Taxonomy" id="2496558"/>
    <lineage>
        <taxon>Bacteria</taxon>
        <taxon>Bacillati</taxon>
        <taxon>Bacillota</taxon>
        <taxon>Bacilli</taxon>
        <taxon>Bacillales</taxon>
        <taxon>Paenibacillaceae</taxon>
        <taxon>Paenibacillus</taxon>
    </lineage>
</organism>
<comment type="caution">
    <text evidence="1">The sequence shown here is derived from an EMBL/GenBank/DDBJ whole genome shotgun (WGS) entry which is preliminary data.</text>
</comment>
<dbReference type="EMBL" id="RXHU01000015">
    <property type="protein sequence ID" value="RTE10661.1"/>
    <property type="molecule type" value="Genomic_DNA"/>
</dbReference>
<dbReference type="AlphaFoldDB" id="A0A430JHZ4"/>
<evidence type="ECO:0000313" key="2">
    <source>
        <dbReference type="Proteomes" id="UP000276128"/>
    </source>
</evidence>